<name>A0AAV2W002_9VIBR</name>
<comment type="caution">
    <text evidence="1">The sequence shown here is derived from an EMBL/GenBank/DDBJ whole genome shotgun (WGS) entry which is preliminary data.</text>
</comment>
<gene>
    <name evidence="1" type="ORF">VIBNISOn1_p0027</name>
</gene>
<dbReference type="AlphaFoldDB" id="A0AAV2W002"/>
<protein>
    <submittedName>
        <fullName evidence="1">Uncharacterized protein</fullName>
    </submittedName>
</protein>
<dbReference type="EMBL" id="CAOF01000198">
    <property type="protein sequence ID" value="CCO50190.1"/>
    <property type="molecule type" value="Genomic_DNA"/>
</dbReference>
<accession>A0AAV2W002</accession>
<evidence type="ECO:0000313" key="1">
    <source>
        <dbReference type="EMBL" id="CCO50190.1"/>
    </source>
</evidence>
<sequence>MRVTIIDSIESGRLTLSGNETTLTLIDTETDFIRFDPR</sequence>
<reference evidence="1 2" key="1">
    <citation type="journal article" date="2013" name="ISME J.">
        <title>Comparative genomics of pathogenic lineages of Vibrio nigripulchritudo identifies virulence-associated traits.</title>
        <authorList>
            <person name="Goudenege D."/>
            <person name="Labreuche Y."/>
            <person name="Krin E."/>
            <person name="Ansquer D."/>
            <person name="Mangenot S."/>
            <person name="Calteau A."/>
            <person name="Medigue C."/>
            <person name="Mazel D."/>
            <person name="Polz M.F."/>
            <person name="Le Roux F."/>
        </authorList>
    </citation>
    <scope>NUCLEOTIDE SEQUENCE [LARGE SCALE GENOMIC DNA]</scope>
    <source>
        <strain evidence="1 2">SOn1</strain>
    </source>
</reference>
<proteinExistence type="predicted"/>
<dbReference type="Proteomes" id="UP000018211">
    <property type="component" value="Unassembled WGS sequence"/>
</dbReference>
<evidence type="ECO:0000313" key="2">
    <source>
        <dbReference type="Proteomes" id="UP000018211"/>
    </source>
</evidence>
<organism evidence="1 2">
    <name type="scientific">Vibrio nigripulchritudo SOn1</name>
    <dbReference type="NCBI Taxonomy" id="1238450"/>
    <lineage>
        <taxon>Bacteria</taxon>
        <taxon>Pseudomonadati</taxon>
        <taxon>Pseudomonadota</taxon>
        <taxon>Gammaproteobacteria</taxon>
        <taxon>Vibrionales</taxon>
        <taxon>Vibrionaceae</taxon>
        <taxon>Vibrio</taxon>
    </lineage>
</organism>